<dbReference type="GO" id="GO:0005524">
    <property type="term" value="F:ATP binding"/>
    <property type="evidence" value="ECO:0007669"/>
    <property type="project" value="UniProtKB-KW"/>
</dbReference>
<reference evidence="3 4" key="1">
    <citation type="journal article" date="2019" name="Syst. Appl. Microbiol.">
        <title>Characterization of Bifidobacterium species in feaces of the Egyptian fruit bat: Description of B. vespertilionis sp. nov. and B. rousetti sp. nov.</title>
        <authorList>
            <person name="Modesto M."/>
            <person name="Satti M."/>
            <person name="Watanabe K."/>
            <person name="Puglisi E."/>
            <person name="Morelli L."/>
            <person name="Huang C.-H."/>
            <person name="Liou J.-S."/>
            <person name="Miyashita M."/>
            <person name="Tamura T."/>
            <person name="Saito S."/>
            <person name="Mori K."/>
            <person name="Huang L."/>
            <person name="Sciavilla P."/>
            <person name="Sandri C."/>
            <person name="Spiezio C."/>
            <person name="Vitali F."/>
            <person name="Cavalieri D."/>
            <person name="Perpetuini G."/>
            <person name="Tofalo R."/>
            <person name="Bonetti A."/>
            <person name="Arita M."/>
            <person name="Mattarelli P."/>
        </authorList>
    </citation>
    <scope>NUCLEOTIDE SEQUENCE [LARGE SCALE GENOMIC DNA]</scope>
    <source>
        <strain evidence="3 4">RST19</strain>
    </source>
</reference>
<accession>A0A5J5E988</accession>
<evidence type="ECO:0000259" key="2">
    <source>
        <dbReference type="Pfam" id="PF13635"/>
    </source>
</evidence>
<comment type="caution">
    <text evidence="3">The sequence shown here is derived from an EMBL/GenBank/DDBJ whole genome shotgun (WGS) entry which is preliminary data.</text>
</comment>
<proteinExistence type="predicted"/>
<evidence type="ECO:0000313" key="4">
    <source>
        <dbReference type="Proteomes" id="UP000326251"/>
    </source>
</evidence>
<dbReference type="InterPro" id="IPR041682">
    <property type="entry name" value="AAA_14"/>
</dbReference>
<evidence type="ECO:0000313" key="3">
    <source>
        <dbReference type="EMBL" id="KAA8825852.1"/>
    </source>
</evidence>
<gene>
    <name evidence="3" type="ORF">EMO92_03565</name>
</gene>
<dbReference type="PANTHER" id="PTHR33295:SF18">
    <property type="entry name" value="AAA+ ATPASE DOMAIN-CONTAINING PROTEIN"/>
    <property type="match status" value="1"/>
</dbReference>
<protein>
    <submittedName>
        <fullName evidence="3">ATP-binding protein</fullName>
    </submittedName>
</protein>
<dbReference type="Proteomes" id="UP000326251">
    <property type="component" value="Unassembled WGS sequence"/>
</dbReference>
<sequence>MLIHRDRYLNDLIARMGNGLVKVITGARRCGKSFLLFTLFEDYLHGKGVDDDHIIEAVLDDMAYSDLRDPERLYAYITSRITARDEQYYVLLDEVQYAISDTEMHGDEPPQLYEVLNGLLRMRNVDVYVTGSNSKMLSTDVKTQFRGRGDEVRVRPLSFAEFMQAYDGDVQHGWAEYVVFGGMPLTLSMRTDEQKSRYLENLFSETYLKDIVARNRLRKSQELDDLVNVLASSIGALSNPSKIKATFSSVLHSPISVNTITQYLGYLEDAFVIKEACRYNVKGRRYIGSPKKYYFEDVGLRNARLGFRQVEQTHIMENIVYNELRMRGFNVDVGVVEQRRYRDGMPFRRQLEIDFVANLGSQRYYIQSAYQLPDMEKTAQEKASLLDVDDSFQKIVLVRDIIKPTRDDHGILTMSVYDFLLEPNILQA</sequence>
<feature type="domain" description="DUF4143" evidence="2">
    <location>
        <begin position="209"/>
        <end position="368"/>
    </location>
</feature>
<evidence type="ECO:0000259" key="1">
    <source>
        <dbReference type="Pfam" id="PF13173"/>
    </source>
</evidence>
<dbReference type="Pfam" id="PF13173">
    <property type="entry name" value="AAA_14"/>
    <property type="match status" value="1"/>
</dbReference>
<dbReference type="EMBL" id="RZUG01000004">
    <property type="protein sequence ID" value="KAA8825852.1"/>
    <property type="molecule type" value="Genomic_DNA"/>
</dbReference>
<dbReference type="InterPro" id="IPR025420">
    <property type="entry name" value="DUF4143"/>
</dbReference>
<name>A0A5J5E988_9BIFI</name>
<dbReference type="InterPro" id="IPR027417">
    <property type="entry name" value="P-loop_NTPase"/>
</dbReference>
<feature type="domain" description="AAA" evidence="1">
    <location>
        <begin position="21"/>
        <end position="163"/>
    </location>
</feature>
<keyword evidence="3" id="KW-0067">ATP-binding</keyword>
<dbReference type="Pfam" id="PF13635">
    <property type="entry name" value="DUF4143"/>
    <property type="match status" value="1"/>
</dbReference>
<keyword evidence="3" id="KW-0547">Nucleotide-binding</keyword>
<organism evidence="3 4">
    <name type="scientific">Bifidobacterium reuteri</name>
    <dbReference type="NCBI Taxonomy" id="983706"/>
    <lineage>
        <taxon>Bacteria</taxon>
        <taxon>Bacillati</taxon>
        <taxon>Actinomycetota</taxon>
        <taxon>Actinomycetes</taxon>
        <taxon>Bifidobacteriales</taxon>
        <taxon>Bifidobacteriaceae</taxon>
        <taxon>Bifidobacterium</taxon>
    </lineage>
</organism>
<dbReference type="RefSeq" id="WP_150335285.1">
    <property type="nucleotide sequence ID" value="NZ_RZUG01000004.1"/>
</dbReference>
<dbReference type="SUPFAM" id="SSF52540">
    <property type="entry name" value="P-loop containing nucleoside triphosphate hydrolases"/>
    <property type="match status" value="1"/>
</dbReference>
<dbReference type="PANTHER" id="PTHR33295">
    <property type="entry name" value="ATPASE"/>
    <property type="match status" value="1"/>
</dbReference>
<dbReference type="AlphaFoldDB" id="A0A5J5E988"/>